<dbReference type="Proteomes" id="UP000050544">
    <property type="component" value="Unassembled WGS sequence"/>
</dbReference>
<protein>
    <submittedName>
        <fullName evidence="2">Uncharacterized protein</fullName>
    </submittedName>
</protein>
<dbReference type="PANTHER" id="PTHR38036:SF1">
    <property type="entry name" value="UPF0250 PROTEIN YBED"/>
    <property type="match status" value="1"/>
</dbReference>
<name>A0A0P6YDV4_9CHLR</name>
<dbReference type="AlphaFoldDB" id="A0A0P6YDV4"/>
<dbReference type="STRING" id="869279.SE15_07915"/>
<organism evidence="2 3">
    <name type="scientific">Thermanaerothrix daxensis</name>
    <dbReference type="NCBI Taxonomy" id="869279"/>
    <lineage>
        <taxon>Bacteria</taxon>
        <taxon>Bacillati</taxon>
        <taxon>Chloroflexota</taxon>
        <taxon>Anaerolineae</taxon>
        <taxon>Anaerolineales</taxon>
        <taxon>Anaerolineaceae</taxon>
        <taxon>Thermanaerothrix</taxon>
    </lineage>
</organism>
<dbReference type="PANTHER" id="PTHR38036">
    <property type="entry name" value="UPF0250 PROTEIN YBED"/>
    <property type="match status" value="1"/>
</dbReference>
<dbReference type="InterPro" id="IPR007454">
    <property type="entry name" value="UPF0250_YbeD-like"/>
</dbReference>
<gene>
    <name evidence="2" type="ORF">SE15_07915</name>
</gene>
<evidence type="ECO:0000313" key="3">
    <source>
        <dbReference type="Proteomes" id="UP000050544"/>
    </source>
</evidence>
<dbReference type="HAMAP" id="MF_00659">
    <property type="entry name" value="UPF0250"/>
    <property type="match status" value="1"/>
</dbReference>
<evidence type="ECO:0000256" key="1">
    <source>
        <dbReference type="ARBA" id="ARBA00008460"/>
    </source>
</evidence>
<dbReference type="EMBL" id="LGKO01000004">
    <property type="protein sequence ID" value="KPL83174.1"/>
    <property type="molecule type" value="Genomic_DNA"/>
</dbReference>
<dbReference type="Pfam" id="PF04359">
    <property type="entry name" value="DUF493"/>
    <property type="match status" value="1"/>
</dbReference>
<sequence>MHRSLRDLMDFPTVFRLRVIGYNQDDFATYIMVRVRRFAPEINEDNINARLSNGGKYCAVTVSFVAESEEQLYAIYADLSQDQRVLFLL</sequence>
<evidence type="ECO:0000313" key="2">
    <source>
        <dbReference type="EMBL" id="KPL83174.1"/>
    </source>
</evidence>
<proteinExistence type="inferred from homology"/>
<dbReference type="InterPro" id="IPR027471">
    <property type="entry name" value="YbeD-like_sf"/>
</dbReference>
<reference evidence="2 3" key="1">
    <citation type="submission" date="2015-07" db="EMBL/GenBank/DDBJ databases">
        <title>Whole genome sequence of Thermanaerothrix daxensis DSM 23592.</title>
        <authorList>
            <person name="Hemp J."/>
            <person name="Ward L.M."/>
            <person name="Pace L.A."/>
            <person name="Fischer W.W."/>
        </authorList>
    </citation>
    <scope>NUCLEOTIDE SEQUENCE [LARGE SCALE GENOMIC DNA]</scope>
    <source>
        <strain evidence="2 3">GNS-1</strain>
    </source>
</reference>
<accession>A0A0P6YDV4</accession>
<keyword evidence="3" id="KW-1185">Reference proteome</keyword>
<comment type="similarity">
    <text evidence="1">Belongs to the UPF0250 family.</text>
</comment>
<dbReference type="Gene3D" id="3.30.70.260">
    <property type="match status" value="1"/>
</dbReference>
<dbReference type="GO" id="GO:0005829">
    <property type="term" value="C:cytosol"/>
    <property type="evidence" value="ECO:0007669"/>
    <property type="project" value="TreeGrafter"/>
</dbReference>
<dbReference type="RefSeq" id="WP_054521574.1">
    <property type="nucleotide sequence ID" value="NZ_LGKO01000004.1"/>
</dbReference>
<dbReference type="SUPFAM" id="SSF117991">
    <property type="entry name" value="YbeD/HP0495-like"/>
    <property type="match status" value="1"/>
</dbReference>
<comment type="caution">
    <text evidence="2">The sequence shown here is derived from an EMBL/GenBank/DDBJ whole genome shotgun (WGS) entry which is preliminary data.</text>
</comment>
<dbReference type="OrthoDB" id="9793424at2"/>